<dbReference type="PANTHER" id="PTHR48051:SF1">
    <property type="entry name" value="RAS SUPPRESSOR PROTEIN 1"/>
    <property type="match status" value="1"/>
</dbReference>
<keyword evidence="2" id="KW-0677">Repeat</keyword>
<dbReference type="GO" id="GO:0005737">
    <property type="term" value="C:cytoplasm"/>
    <property type="evidence" value="ECO:0007669"/>
    <property type="project" value="TreeGrafter"/>
</dbReference>
<dbReference type="InterPro" id="IPR032675">
    <property type="entry name" value="LRR_dom_sf"/>
</dbReference>
<gene>
    <name evidence="3" type="ORF">AOB46_00350</name>
</gene>
<evidence type="ECO:0000313" key="3">
    <source>
        <dbReference type="EMBL" id="KPE52515.1"/>
    </source>
</evidence>
<keyword evidence="1" id="KW-0433">Leucine-rich repeat</keyword>
<evidence type="ECO:0000256" key="2">
    <source>
        <dbReference type="ARBA" id="ARBA00022737"/>
    </source>
</evidence>
<dbReference type="AlphaFoldDB" id="A0A0N1KTT1"/>
<evidence type="ECO:0000256" key="1">
    <source>
        <dbReference type="ARBA" id="ARBA00022614"/>
    </source>
</evidence>
<dbReference type="EMBL" id="LJOD01000001">
    <property type="protein sequence ID" value="KPE52515.1"/>
    <property type="molecule type" value="Genomic_DNA"/>
</dbReference>
<evidence type="ECO:0008006" key="5">
    <source>
        <dbReference type="Google" id="ProtNLM"/>
    </source>
</evidence>
<dbReference type="OrthoDB" id="1220525at2"/>
<dbReference type="RefSeq" id="WP_062696069.1">
    <property type="nucleotide sequence ID" value="NZ_LJOD01000001.1"/>
</dbReference>
<sequence>MKENDQINTPLETEQEIKKIEEILGITPGEDHEKSDCLTVLKLKDVTIDDFSGFLPYLSNVRKVDLTNCIIPSFSELLKLEHCSYFYLDNVTFRNNGGNIIRDFPHDVRFSNMSFDACCLNGMQASESTKIFRHLFIKNCHIDNIQELSNIGGLYSLELDKITFTCHSKKIKEKSISMIDVYNSQFDDISFIPFKKSVRNINFKNCRIGSFKGISGFEKLKEIEIDSDTTVEDTEGQENPFNKEMICSLVKGEKPFSLKNILSLRNYINELHFTSFKEKTIDDLGKFEKVTSLSLGKSILYVDAFLPIARQIRRIELRDSVIKKHTYFKHFPNLTGFELACFEKENADVRNFLKLFPLKKQLKELVFYERDELRNRLKTYPVGQFKALESLKIGFEVSAKTVESILTLKKLKRLYVSIKKTKQTFDIGRLKKLEFLRLILADISTKVRFTGFEHLKRLQSLGIVSDRKFDLKTLPEIKSLKRLSASGYDCHIKGMDRFPNLEFLKLHGAMKLELKTLKKLKVLDLQNSEIKDFSSFEIQPSLEKLDLSGLQGKINLERISKFPNLKWLTLLESYEVDDISGLEPLKKLERLDLYKTKVTDIRVLNTLPDLKEVNIAVDNYNELNLESQLDRPEIAIYSGLPLRNLWIWEKDEFGI</sequence>
<dbReference type="PANTHER" id="PTHR48051">
    <property type="match status" value="1"/>
</dbReference>
<dbReference type="InterPro" id="IPR050216">
    <property type="entry name" value="LRR_domain-containing"/>
</dbReference>
<comment type="caution">
    <text evidence="3">The sequence shown here is derived from an EMBL/GenBank/DDBJ whole genome shotgun (WGS) entry which is preliminary data.</text>
</comment>
<dbReference type="SUPFAM" id="SSF52058">
    <property type="entry name" value="L domain-like"/>
    <property type="match status" value="2"/>
</dbReference>
<accession>A0A0N1KTT1</accession>
<dbReference type="Gene3D" id="3.80.10.10">
    <property type="entry name" value="Ribonuclease Inhibitor"/>
    <property type="match status" value="3"/>
</dbReference>
<dbReference type="Proteomes" id="UP000037953">
    <property type="component" value="Unassembled WGS sequence"/>
</dbReference>
<proteinExistence type="predicted"/>
<reference evidence="3 4" key="1">
    <citation type="journal article" date="2015" name="Genom Data">
        <title>Draft genome sequence of a multidrug-resistant Chryseobacterium indologenes isolate from Malaysia.</title>
        <authorList>
            <person name="Yu C.Y."/>
            <person name="Ang G.Y."/>
            <person name="Cheng H.J."/>
            <person name="Cheong Y.M."/>
            <person name="Yin W.F."/>
            <person name="Chan K.G."/>
        </authorList>
    </citation>
    <scope>NUCLEOTIDE SEQUENCE [LARGE SCALE GENOMIC DNA]</scope>
    <source>
        <strain evidence="3 4">CI_885</strain>
    </source>
</reference>
<organism evidence="3 4">
    <name type="scientific">Chryseobacterium indologenes</name>
    <name type="common">Flavobacterium indologenes</name>
    <dbReference type="NCBI Taxonomy" id="253"/>
    <lineage>
        <taxon>Bacteria</taxon>
        <taxon>Pseudomonadati</taxon>
        <taxon>Bacteroidota</taxon>
        <taxon>Flavobacteriia</taxon>
        <taxon>Flavobacteriales</taxon>
        <taxon>Weeksellaceae</taxon>
        <taxon>Chryseobacterium group</taxon>
        <taxon>Chryseobacterium</taxon>
    </lineage>
</organism>
<dbReference type="PATRIC" id="fig|253.9.peg.78"/>
<reference evidence="4" key="2">
    <citation type="submission" date="2015-09" db="EMBL/GenBank/DDBJ databases">
        <title>Draft genome sequence of a multidrug-resistant Chryseobacterium indologenes isolate from Malaysia.</title>
        <authorList>
            <person name="Yu C.Y."/>
            <person name="Ang G.Y."/>
            <person name="Chan K.-G."/>
        </authorList>
    </citation>
    <scope>NUCLEOTIDE SEQUENCE [LARGE SCALE GENOMIC DNA]</scope>
    <source>
        <strain evidence="4">CI_885</strain>
    </source>
</reference>
<evidence type="ECO:0000313" key="4">
    <source>
        <dbReference type="Proteomes" id="UP000037953"/>
    </source>
</evidence>
<protein>
    <recommendedName>
        <fullName evidence="5">Leucine-rich repeat domain-containing protein</fullName>
    </recommendedName>
</protein>
<name>A0A0N1KTT1_CHRID</name>